<organism evidence="1 2">
    <name type="scientific">Tuber borchii</name>
    <name type="common">White truffle</name>
    <dbReference type="NCBI Taxonomy" id="42251"/>
    <lineage>
        <taxon>Eukaryota</taxon>
        <taxon>Fungi</taxon>
        <taxon>Dikarya</taxon>
        <taxon>Ascomycota</taxon>
        <taxon>Pezizomycotina</taxon>
        <taxon>Pezizomycetes</taxon>
        <taxon>Pezizales</taxon>
        <taxon>Tuberaceae</taxon>
        <taxon>Tuber</taxon>
    </lineage>
</organism>
<feature type="non-terminal residue" evidence="1">
    <location>
        <position position="1"/>
    </location>
</feature>
<proteinExistence type="predicted"/>
<gene>
    <name evidence="1" type="ORF">B9Z19DRAFT_993721</name>
</gene>
<keyword evidence="2" id="KW-1185">Reference proteome</keyword>
<dbReference type="Proteomes" id="UP000244722">
    <property type="component" value="Unassembled WGS sequence"/>
</dbReference>
<dbReference type="Gene3D" id="3.10.50.40">
    <property type="match status" value="1"/>
</dbReference>
<dbReference type="OrthoDB" id="1911748at2759"/>
<comment type="caution">
    <text evidence="1">The sequence shown here is derived from an EMBL/GenBank/DDBJ whole genome shotgun (WGS) entry which is preliminary data.</text>
</comment>
<reference evidence="1 2" key="1">
    <citation type="submission" date="2017-04" db="EMBL/GenBank/DDBJ databases">
        <title>Draft genome sequence of Tuber borchii Vittad., a whitish edible truffle.</title>
        <authorList>
            <consortium name="DOE Joint Genome Institute"/>
            <person name="Murat C."/>
            <person name="Kuo A."/>
            <person name="Barry K.W."/>
            <person name="Clum A."/>
            <person name="Dockter R.B."/>
            <person name="Fauchery L."/>
            <person name="Iotti M."/>
            <person name="Kohler A."/>
            <person name="Labutti K."/>
            <person name="Lindquist E.A."/>
            <person name="Lipzen A."/>
            <person name="Ohm R.A."/>
            <person name="Wang M."/>
            <person name="Grigoriev I.V."/>
            <person name="Zambonelli A."/>
            <person name="Martin F.M."/>
        </authorList>
    </citation>
    <scope>NUCLEOTIDE SEQUENCE [LARGE SCALE GENOMIC DNA]</scope>
    <source>
        <strain evidence="1 2">Tbo3840</strain>
    </source>
</reference>
<evidence type="ECO:0000313" key="1">
    <source>
        <dbReference type="EMBL" id="PUU75624.1"/>
    </source>
</evidence>
<protein>
    <submittedName>
        <fullName evidence="1">Uncharacterized protein</fullName>
    </submittedName>
</protein>
<dbReference type="AlphaFoldDB" id="A0A2T6ZJN6"/>
<evidence type="ECO:0000313" key="2">
    <source>
        <dbReference type="Proteomes" id="UP000244722"/>
    </source>
</evidence>
<dbReference type="STRING" id="42251.A0A2T6ZJN6"/>
<accession>A0A2T6ZJN6</accession>
<dbReference type="GO" id="GO:0003755">
    <property type="term" value="F:peptidyl-prolyl cis-trans isomerase activity"/>
    <property type="evidence" value="ECO:0007669"/>
    <property type="project" value="InterPro"/>
</dbReference>
<sequence length="54" mass="5837">KSDKLKPPSSINVPHILCENHSKMETALERLTNREKFGVAAGELSEDKASKGGS</sequence>
<name>A0A2T6ZJN6_TUBBO</name>
<dbReference type="SUPFAM" id="SSF54534">
    <property type="entry name" value="FKBP-like"/>
    <property type="match status" value="1"/>
</dbReference>
<dbReference type="EMBL" id="NESQ01000221">
    <property type="protein sequence ID" value="PUU75624.1"/>
    <property type="molecule type" value="Genomic_DNA"/>
</dbReference>
<dbReference type="InterPro" id="IPR046357">
    <property type="entry name" value="PPIase_dom_sf"/>
</dbReference>